<protein>
    <recommendedName>
        <fullName evidence="3">Rubrerythrin</fullName>
    </recommendedName>
</protein>
<dbReference type="InterPro" id="IPR009078">
    <property type="entry name" value="Ferritin-like_SF"/>
</dbReference>
<gene>
    <name evidence="1" type="ORF">CLLI_12720</name>
</gene>
<reference evidence="1 2" key="1">
    <citation type="submission" date="2018-03" db="EMBL/GenBank/DDBJ databases">
        <title>Genome sequence of Clostridium liquoris DSM 100320.</title>
        <authorList>
            <person name="Poehlein A."/>
            <person name="Daniel R."/>
        </authorList>
    </citation>
    <scope>NUCLEOTIDE SEQUENCE [LARGE SCALE GENOMIC DNA]</scope>
    <source>
        <strain evidence="1 2">DSM 100320</strain>
    </source>
</reference>
<keyword evidence="2" id="KW-1185">Reference proteome</keyword>
<evidence type="ECO:0000313" key="1">
    <source>
        <dbReference type="EMBL" id="PRR78933.1"/>
    </source>
</evidence>
<proteinExistence type="predicted"/>
<accession>A0A2T0B546</accession>
<evidence type="ECO:0008006" key="3">
    <source>
        <dbReference type="Google" id="ProtNLM"/>
    </source>
</evidence>
<dbReference type="CDD" id="cd00657">
    <property type="entry name" value="Ferritin_like"/>
    <property type="match status" value="1"/>
</dbReference>
<dbReference type="Proteomes" id="UP000239706">
    <property type="component" value="Unassembled WGS sequence"/>
</dbReference>
<dbReference type="AlphaFoldDB" id="A0A2T0B546"/>
<name>A0A2T0B546_9CLOT</name>
<dbReference type="SUPFAM" id="SSF47240">
    <property type="entry name" value="Ferritin-like"/>
    <property type="match status" value="1"/>
</dbReference>
<comment type="caution">
    <text evidence="1">The sequence shown here is derived from an EMBL/GenBank/DDBJ whole genome shotgun (WGS) entry which is preliminary data.</text>
</comment>
<sequence length="171" mass="20290">MNYTNPYERWNMCCSNYGMDFTQEGLNKALCLIKDAVQGERNDELEYEYLICLAPTREEKEIITSIRNDERNHRKWYKEIYKCYTGKTIESTDGEQSEKPKSYIDGIKKAFFGELSAMERYRIIRAGLPSRCQRDIVFQILTDEIKHAIKYNYILTINLCKYGWTGKKRTD</sequence>
<evidence type="ECO:0000313" key="2">
    <source>
        <dbReference type="Proteomes" id="UP000239706"/>
    </source>
</evidence>
<dbReference type="EMBL" id="PVXO01000034">
    <property type="protein sequence ID" value="PRR78933.1"/>
    <property type="molecule type" value="Genomic_DNA"/>
</dbReference>
<organism evidence="1 2">
    <name type="scientific">Clostridium liquoris</name>
    <dbReference type="NCBI Taxonomy" id="1289519"/>
    <lineage>
        <taxon>Bacteria</taxon>
        <taxon>Bacillati</taxon>
        <taxon>Bacillota</taxon>
        <taxon>Clostridia</taxon>
        <taxon>Eubacteriales</taxon>
        <taxon>Clostridiaceae</taxon>
        <taxon>Clostridium</taxon>
    </lineage>
</organism>